<dbReference type="WBParaSite" id="BXY_0782700.1">
    <property type="protein sequence ID" value="BXY_0782700.1"/>
    <property type="gene ID" value="BXY_0782700"/>
</dbReference>
<evidence type="ECO:0000256" key="8">
    <source>
        <dbReference type="SAM" id="MobiDB-lite"/>
    </source>
</evidence>
<feature type="compositionally biased region" description="Basic and acidic residues" evidence="8">
    <location>
        <begin position="12"/>
        <end position="24"/>
    </location>
</feature>
<evidence type="ECO:0000256" key="3">
    <source>
        <dbReference type="ARBA" id="ARBA00012759"/>
    </source>
</evidence>
<reference evidence="14" key="1">
    <citation type="submission" date="2016-11" db="UniProtKB">
        <authorList>
            <consortium name="WormBaseParasite"/>
        </authorList>
    </citation>
    <scope>IDENTIFICATION</scope>
</reference>
<dbReference type="EMBL" id="CAJFDI010000004">
    <property type="protein sequence ID" value="CAD5227084.1"/>
    <property type="molecule type" value="Genomic_DNA"/>
</dbReference>
<keyword evidence="6" id="KW-0378">Hydrolase</keyword>
<dbReference type="GO" id="GO:0061578">
    <property type="term" value="F:K63-linked deubiquitinase activity"/>
    <property type="evidence" value="ECO:0007669"/>
    <property type="project" value="TreeGrafter"/>
</dbReference>
<evidence type="ECO:0000256" key="7">
    <source>
        <dbReference type="ARBA" id="ARBA00033460"/>
    </source>
</evidence>
<feature type="region of interest" description="Disordered" evidence="8">
    <location>
        <begin position="1"/>
        <end position="114"/>
    </location>
</feature>
<keyword evidence="13" id="KW-1185">Reference proteome</keyword>
<dbReference type="Gene3D" id="3.90.70.80">
    <property type="match status" value="1"/>
</dbReference>
<feature type="domain" description="OTU" evidence="9">
    <location>
        <begin position="136"/>
        <end position="264"/>
    </location>
</feature>
<dbReference type="CDD" id="cd22752">
    <property type="entry name" value="OTU_OTUD5-like"/>
    <property type="match status" value="1"/>
</dbReference>
<keyword evidence="4" id="KW-0645">Protease</keyword>
<keyword evidence="5" id="KW-0833">Ubl conjugation pathway</keyword>
<comment type="similarity">
    <text evidence="2">Belongs to the peptidase C85 family.</text>
</comment>
<dbReference type="EC" id="3.4.19.12" evidence="3"/>
<feature type="region of interest" description="Disordered" evidence="8">
    <location>
        <begin position="344"/>
        <end position="415"/>
    </location>
</feature>
<protein>
    <recommendedName>
        <fullName evidence="3">ubiquitinyl hydrolase 1</fullName>
        <ecNumber evidence="3">3.4.19.12</ecNumber>
    </recommendedName>
    <alternativeName>
        <fullName evidence="7">Deubiquitinating enzyme A</fullName>
    </alternativeName>
</protein>
<gene>
    <name evidence="10" type="ORF">BXYJ_LOCUS9629</name>
</gene>
<reference evidence="11" key="2">
    <citation type="submission" date="2020-08" db="EMBL/GenBank/DDBJ databases">
        <authorList>
            <person name="Kikuchi T."/>
        </authorList>
    </citation>
    <scope>NUCLEOTIDE SEQUENCE</scope>
    <source>
        <strain evidence="10">Ka4C1</strain>
    </source>
</reference>
<evidence type="ECO:0000313" key="11">
    <source>
        <dbReference type="EMBL" id="CAG9116864.1"/>
    </source>
</evidence>
<evidence type="ECO:0000259" key="9">
    <source>
        <dbReference type="PROSITE" id="PS50802"/>
    </source>
</evidence>
<dbReference type="Proteomes" id="UP000659654">
    <property type="component" value="Unassembled WGS sequence"/>
</dbReference>
<accession>A0A1I7S495</accession>
<evidence type="ECO:0000256" key="6">
    <source>
        <dbReference type="ARBA" id="ARBA00022801"/>
    </source>
</evidence>
<evidence type="ECO:0000313" key="13">
    <source>
        <dbReference type="Proteomes" id="UP000659654"/>
    </source>
</evidence>
<name>A0A1I7S495_BURXY</name>
<dbReference type="PANTHER" id="PTHR12419">
    <property type="entry name" value="OTU DOMAIN CONTAINING PROTEIN"/>
    <property type="match status" value="1"/>
</dbReference>
<dbReference type="GO" id="GO:0006508">
    <property type="term" value="P:proteolysis"/>
    <property type="evidence" value="ECO:0007669"/>
    <property type="project" value="UniProtKB-KW"/>
</dbReference>
<dbReference type="EMBL" id="CAJFCV020000004">
    <property type="protein sequence ID" value="CAG9116864.1"/>
    <property type="molecule type" value="Genomic_DNA"/>
</dbReference>
<evidence type="ECO:0000256" key="4">
    <source>
        <dbReference type="ARBA" id="ARBA00022670"/>
    </source>
</evidence>
<dbReference type="InterPro" id="IPR038765">
    <property type="entry name" value="Papain-like_cys_pep_sf"/>
</dbReference>
<evidence type="ECO:0000313" key="14">
    <source>
        <dbReference type="WBParaSite" id="BXY_0782700.1"/>
    </source>
</evidence>
<evidence type="ECO:0000256" key="5">
    <source>
        <dbReference type="ARBA" id="ARBA00022786"/>
    </source>
</evidence>
<evidence type="ECO:0000256" key="2">
    <source>
        <dbReference type="ARBA" id="ARBA00010407"/>
    </source>
</evidence>
<dbReference type="AlphaFoldDB" id="A0A1I7S495"/>
<dbReference type="Pfam" id="PF02338">
    <property type="entry name" value="OTU"/>
    <property type="match status" value="1"/>
</dbReference>
<dbReference type="eggNOG" id="KOG2605">
    <property type="taxonomic scope" value="Eukaryota"/>
</dbReference>
<dbReference type="SMR" id="A0A1I7S495"/>
<dbReference type="InterPro" id="IPR050704">
    <property type="entry name" value="Peptidase_C85-like"/>
</dbReference>
<feature type="compositionally biased region" description="Basic residues" evidence="8">
    <location>
        <begin position="1"/>
        <end position="11"/>
    </location>
</feature>
<dbReference type="Proteomes" id="UP000582659">
    <property type="component" value="Unassembled WGS sequence"/>
</dbReference>
<dbReference type="GO" id="GO:0016579">
    <property type="term" value="P:protein deubiquitination"/>
    <property type="evidence" value="ECO:0007669"/>
    <property type="project" value="TreeGrafter"/>
</dbReference>
<dbReference type="GO" id="GO:0004843">
    <property type="term" value="F:cysteine-type deubiquitinase activity"/>
    <property type="evidence" value="ECO:0007669"/>
    <property type="project" value="UniProtKB-EC"/>
</dbReference>
<evidence type="ECO:0000256" key="1">
    <source>
        <dbReference type="ARBA" id="ARBA00000707"/>
    </source>
</evidence>
<dbReference type="SUPFAM" id="SSF54001">
    <property type="entry name" value="Cysteine proteinases"/>
    <property type="match status" value="1"/>
</dbReference>
<evidence type="ECO:0000313" key="10">
    <source>
        <dbReference type="EMBL" id="CAD5227084.1"/>
    </source>
</evidence>
<feature type="compositionally biased region" description="Basic and acidic residues" evidence="8">
    <location>
        <begin position="92"/>
        <end position="103"/>
    </location>
</feature>
<feature type="compositionally biased region" description="Basic and acidic residues" evidence="8">
    <location>
        <begin position="344"/>
        <end position="355"/>
    </location>
</feature>
<organism evidence="12 14">
    <name type="scientific">Bursaphelenchus xylophilus</name>
    <name type="common">Pinewood nematode worm</name>
    <name type="synonym">Aphelenchoides xylophilus</name>
    <dbReference type="NCBI Taxonomy" id="6326"/>
    <lineage>
        <taxon>Eukaryota</taxon>
        <taxon>Metazoa</taxon>
        <taxon>Ecdysozoa</taxon>
        <taxon>Nematoda</taxon>
        <taxon>Chromadorea</taxon>
        <taxon>Rhabditida</taxon>
        <taxon>Tylenchina</taxon>
        <taxon>Tylenchomorpha</taxon>
        <taxon>Aphelenchoidea</taxon>
        <taxon>Aphelenchoididae</taxon>
        <taxon>Bursaphelenchus</taxon>
    </lineage>
</organism>
<proteinExistence type="inferred from homology"/>
<dbReference type="PANTHER" id="PTHR12419:SF4">
    <property type="entry name" value="OTU DOMAIN-CONTAINING PROTEIN 5"/>
    <property type="match status" value="1"/>
</dbReference>
<dbReference type="InterPro" id="IPR003323">
    <property type="entry name" value="OTU_dom"/>
</dbReference>
<dbReference type="PROSITE" id="PS50802">
    <property type="entry name" value="OTU"/>
    <property type="match status" value="1"/>
</dbReference>
<feature type="region of interest" description="Disordered" evidence="8">
    <location>
        <begin position="460"/>
        <end position="497"/>
    </location>
</feature>
<sequence>MTILPKSKKSHIKPEHRERSDRRGLPSNSNLPHVERSHHLIKPQPNLLLPPGPSSASIPSANLPKSFGGTKKAPRRTVADVPHYSQKPTVKRRPEVQGDKHNTAEAPNSDDEYGGGFNDVELELAFVERMKTVRGFVVKEVKGDGACMFRAVADQIYGDEEMHHEVRRLCMDYVAKNRDHFSQFITEEFNDYLARKRLDNVHGNHVELQAMSEIFLRPIEVFEYSTEPINTFHPISREANTGVENPAIRLSYHGSVHYNSVVDPFTPSVGVGLGLPEYQPGLADRNLMKEATQASERQLIEDAMLKDKMKMTDWERTEDELNRQIASESYMDYLKSVERQNEIKAHQKSPHHEKPPGLQPHAPRPRTTKQKSPSPPEEGRQVAGHSSCSRAALGGKRGASSPNLPSSSRDIDDYRLPKMYKNDYASTSMPNIDTDFGQSLSHPNPALLKPSTSAIDLLRFPNQEPCSSNKSQEPEERKENNNKPRESEEQNSGVGLYEELLASSASYGDWNSPLLDETALLAQALALSQQEFLDSLEKNKSDK</sequence>
<dbReference type="FunFam" id="3.90.70.80:FF:000018">
    <property type="entry name" value="OTU domain-containing protein 5-B"/>
    <property type="match status" value="1"/>
</dbReference>
<dbReference type="OrthoDB" id="409956at2759"/>
<evidence type="ECO:0000313" key="12">
    <source>
        <dbReference type="Proteomes" id="UP000095284"/>
    </source>
</evidence>
<feature type="compositionally biased region" description="Basic and acidic residues" evidence="8">
    <location>
        <begin position="472"/>
        <end position="488"/>
    </location>
</feature>
<comment type="catalytic activity">
    <reaction evidence="1">
        <text>Thiol-dependent hydrolysis of ester, thioester, amide, peptide and isopeptide bonds formed by the C-terminal Gly of ubiquitin (a 76-residue protein attached to proteins as an intracellular targeting signal).</text>
        <dbReference type="EC" id="3.4.19.12"/>
    </reaction>
</comment>
<dbReference type="Proteomes" id="UP000095284">
    <property type="component" value="Unplaced"/>
</dbReference>